<dbReference type="AlphaFoldDB" id="A0A842IN19"/>
<feature type="transmembrane region" description="Helical" evidence="1">
    <location>
        <begin position="12"/>
        <end position="29"/>
    </location>
</feature>
<keyword evidence="3" id="KW-1185">Reference proteome</keyword>
<keyword evidence="1" id="KW-0812">Transmembrane</keyword>
<dbReference type="RefSeq" id="WP_185788594.1">
    <property type="nucleotide sequence ID" value="NZ_JACLCP010000001.1"/>
</dbReference>
<evidence type="ECO:0000313" key="3">
    <source>
        <dbReference type="Proteomes" id="UP000533900"/>
    </source>
</evidence>
<keyword evidence="1" id="KW-0472">Membrane</keyword>
<reference evidence="2" key="1">
    <citation type="submission" date="2020-08" db="EMBL/GenBank/DDBJ databases">
        <title>Winogradskyella ouciana sp. nov., isolated from the hadal seawater of the Mariana Trench.</title>
        <authorList>
            <person name="He X."/>
        </authorList>
    </citation>
    <scope>NUCLEOTIDE SEQUENCE [LARGE SCALE GENOMIC DNA]</scope>
    <source>
        <strain evidence="2">KCTC 52348</strain>
    </source>
</reference>
<dbReference type="InterPro" id="IPR045749">
    <property type="entry name" value="DUF6090"/>
</dbReference>
<comment type="caution">
    <text evidence="2">The sequence shown here is derived from an EMBL/GenBank/DDBJ whole genome shotgun (WGS) entry which is preliminary data.</text>
</comment>
<dbReference type="EMBL" id="JACLCP010000001">
    <property type="protein sequence ID" value="MBC2844055.1"/>
    <property type="molecule type" value="Genomic_DNA"/>
</dbReference>
<sequence>MENKTGKYFKYAIGEIILVVIGILIALQINNWNENRKLNNNEKVILTDLVEDLKLDYNAFTEDKILLDKQLKLVDELIIDPHNSKLAKTDINFIRYLVYLYPVALEDNIPEGINNKQIIEVLKNYYRSQQVALKDNITYSNVLLDLARPFLRKYGIHIPKEAVINVQDYGKNIFDMSKLEKLYNTDEFGQILFELRVKTAELIEDIENLMKLNKELVPVINNHIKDM</sequence>
<evidence type="ECO:0000313" key="2">
    <source>
        <dbReference type="EMBL" id="MBC2844055.1"/>
    </source>
</evidence>
<dbReference type="Pfam" id="PF19578">
    <property type="entry name" value="DUF6090"/>
    <property type="match status" value="1"/>
</dbReference>
<accession>A0A842IN19</accession>
<organism evidence="2 3">
    <name type="scientific">Winogradskyella flava</name>
    <dbReference type="NCBI Taxonomy" id="1884876"/>
    <lineage>
        <taxon>Bacteria</taxon>
        <taxon>Pseudomonadati</taxon>
        <taxon>Bacteroidota</taxon>
        <taxon>Flavobacteriia</taxon>
        <taxon>Flavobacteriales</taxon>
        <taxon>Flavobacteriaceae</taxon>
        <taxon>Winogradskyella</taxon>
    </lineage>
</organism>
<dbReference type="Proteomes" id="UP000533900">
    <property type="component" value="Unassembled WGS sequence"/>
</dbReference>
<keyword evidence="1" id="KW-1133">Transmembrane helix</keyword>
<evidence type="ECO:0000256" key="1">
    <source>
        <dbReference type="SAM" id="Phobius"/>
    </source>
</evidence>
<proteinExistence type="predicted"/>
<name>A0A842IN19_9FLAO</name>
<gene>
    <name evidence="2" type="ORF">H7F21_03045</name>
</gene>
<protein>
    <submittedName>
        <fullName evidence="2">Uncharacterized protein</fullName>
    </submittedName>
</protein>